<evidence type="ECO:0000313" key="4">
    <source>
        <dbReference type="Proteomes" id="UP000264330"/>
    </source>
</evidence>
<gene>
    <name evidence="3" type="ORF">DGQ38_18800</name>
</gene>
<name>A0A3D5J4R7_9FLAO</name>
<dbReference type="InterPro" id="IPR054828">
    <property type="entry name" value="Vit_B12_bind_prot"/>
</dbReference>
<protein>
    <submittedName>
        <fullName evidence="3">Cobalamin-binding protein</fullName>
    </submittedName>
</protein>
<evidence type="ECO:0000313" key="3">
    <source>
        <dbReference type="EMBL" id="HCV83091.1"/>
    </source>
</evidence>
<dbReference type="AlphaFoldDB" id="A0A3D5J4R7"/>
<feature type="domain" description="Fe/B12 periplasmic-binding" evidence="2">
    <location>
        <begin position="20"/>
        <end position="257"/>
    </location>
</feature>
<comment type="caution">
    <text evidence="3">The sequence shown here is derived from an EMBL/GenBank/DDBJ whole genome shotgun (WGS) entry which is preliminary data.</text>
</comment>
<evidence type="ECO:0000256" key="1">
    <source>
        <dbReference type="ARBA" id="ARBA00022729"/>
    </source>
</evidence>
<evidence type="ECO:0000259" key="2">
    <source>
        <dbReference type="PROSITE" id="PS50983"/>
    </source>
</evidence>
<dbReference type="PROSITE" id="PS50983">
    <property type="entry name" value="FE_B12_PBP"/>
    <property type="match status" value="1"/>
</dbReference>
<accession>A0A3D5J4R7</accession>
<dbReference type="NCBIfam" id="NF038402">
    <property type="entry name" value="TroA_like"/>
    <property type="match status" value="1"/>
</dbReference>
<proteinExistence type="predicted"/>
<dbReference type="PANTHER" id="PTHR30535">
    <property type="entry name" value="VITAMIN B12-BINDING PROTEIN"/>
    <property type="match status" value="1"/>
</dbReference>
<dbReference type="SUPFAM" id="SSF53807">
    <property type="entry name" value="Helical backbone' metal receptor"/>
    <property type="match status" value="1"/>
</dbReference>
<reference evidence="3 4" key="1">
    <citation type="journal article" date="2018" name="Nat. Biotechnol.">
        <title>A standardized bacterial taxonomy based on genome phylogeny substantially revises the tree of life.</title>
        <authorList>
            <person name="Parks D.H."/>
            <person name="Chuvochina M."/>
            <person name="Waite D.W."/>
            <person name="Rinke C."/>
            <person name="Skarshewski A."/>
            <person name="Chaumeil P.A."/>
            <person name="Hugenholtz P."/>
        </authorList>
    </citation>
    <scope>NUCLEOTIDE SEQUENCE [LARGE SCALE GENOMIC DNA]</scope>
    <source>
        <strain evidence="3">UBA9359</strain>
    </source>
</reference>
<keyword evidence="1" id="KW-0732">Signal</keyword>
<dbReference type="EMBL" id="DPMF01000428">
    <property type="protein sequence ID" value="HCV83091.1"/>
    <property type="molecule type" value="Genomic_DNA"/>
</dbReference>
<organism evidence="3 4">
    <name type="scientific">Zunongwangia profunda</name>
    <dbReference type="NCBI Taxonomy" id="398743"/>
    <lineage>
        <taxon>Bacteria</taxon>
        <taxon>Pseudomonadati</taxon>
        <taxon>Bacteroidota</taxon>
        <taxon>Flavobacteriia</taxon>
        <taxon>Flavobacteriales</taxon>
        <taxon>Flavobacteriaceae</taxon>
        <taxon>Zunongwangia</taxon>
    </lineage>
</organism>
<sequence>MMTIFDHLGRKLILQDTPNRIISLVPSQTELLVDLGLQNCLVGITKFCVHPKNLRKDKTVIGGTKSVHFDKIKALKPDVILCNKEENTRDMVTELEKIAPVHVSAVSTISASLQLIKDYGQLFNVQEKALKLVTCLENERLTFSEEMQYKKWKRCVYLIWKDPYMAAGQDTFINDLLKLNKFENIIAKDRYPVIDEEQLVEYSPDVVLLSSEPFPFKKDHLKQIERLGIPAMLVDGEYFSWYGSRLKKAFDYFRSLN</sequence>
<dbReference type="Pfam" id="PF01497">
    <property type="entry name" value="Peripla_BP_2"/>
    <property type="match status" value="1"/>
</dbReference>
<dbReference type="Proteomes" id="UP000264330">
    <property type="component" value="Unassembled WGS sequence"/>
</dbReference>
<dbReference type="PANTHER" id="PTHR30535:SF35">
    <property type="entry name" value="PERIPLASMIC BINDING PROTEIN"/>
    <property type="match status" value="1"/>
</dbReference>
<dbReference type="Gene3D" id="3.40.50.1980">
    <property type="entry name" value="Nitrogenase molybdenum iron protein domain"/>
    <property type="match status" value="2"/>
</dbReference>
<dbReference type="InterPro" id="IPR002491">
    <property type="entry name" value="ABC_transptr_periplasmic_BD"/>
</dbReference>
<dbReference type="InterPro" id="IPR050902">
    <property type="entry name" value="ABC_Transporter_SBP"/>
</dbReference>